<evidence type="ECO:0000256" key="1">
    <source>
        <dbReference type="SAM" id="Phobius"/>
    </source>
</evidence>
<protein>
    <submittedName>
        <fullName evidence="3">YdcF family protein</fullName>
    </submittedName>
</protein>
<dbReference type="InterPro" id="IPR014729">
    <property type="entry name" value="Rossmann-like_a/b/a_fold"/>
</dbReference>
<dbReference type="GO" id="GO:0005886">
    <property type="term" value="C:plasma membrane"/>
    <property type="evidence" value="ECO:0007669"/>
    <property type="project" value="TreeGrafter"/>
</dbReference>
<dbReference type="OrthoDB" id="9809813at2"/>
<evidence type="ECO:0000313" key="4">
    <source>
        <dbReference type="Proteomes" id="UP000307874"/>
    </source>
</evidence>
<dbReference type="InterPro" id="IPR051599">
    <property type="entry name" value="Cell_Envelope_Assoc"/>
</dbReference>
<dbReference type="Pfam" id="PF02698">
    <property type="entry name" value="DUF218"/>
    <property type="match status" value="1"/>
</dbReference>
<accession>A0A5C4JLR9</accession>
<proteinExistence type="predicted"/>
<organism evidence="3 4">
    <name type="scientific">Martelella lutilitoris</name>
    <dbReference type="NCBI Taxonomy" id="2583532"/>
    <lineage>
        <taxon>Bacteria</taxon>
        <taxon>Pseudomonadati</taxon>
        <taxon>Pseudomonadota</taxon>
        <taxon>Alphaproteobacteria</taxon>
        <taxon>Hyphomicrobiales</taxon>
        <taxon>Aurantimonadaceae</taxon>
        <taxon>Martelella</taxon>
    </lineage>
</organism>
<keyword evidence="1" id="KW-0472">Membrane</keyword>
<gene>
    <name evidence="3" type="ORF">FF124_17985</name>
</gene>
<evidence type="ECO:0000259" key="2">
    <source>
        <dbReference type="Pfam" id="PF02698"/>
    </source>
</evidence>
<feature type="transmembrane region" description="Helical" evidence="1">
    <location>
        <begin position="38"/>
        <end position="61"/>
    </location>
</feature>
<feature type="domain" description="DUF218" evidence="2">
    <location>
        <begin position="80"/>
        <end position="246"/>
    </location>
</feature>
<dbReference type="GO" id="GO:0000270">
    <property type="term" value="P:peptidoglycan metabolic process"/>
    <property type="evidence" value="ECO:0007669"/>
    <property type="project" value="TreeGrafter"/>
</dbReference>
<comment type="caution">
    <text evidence="3">The sequence shown here is derived from an EMBL/GenBank/DDBJ whole genome shotgun (WGS) entry which is preliminary data.</text>
</comment>
<dbReference type="PROSITE" id="PS51257">
    <property type="entry name" value="PROKAR_LIPOPROTEIN"/>
    <property type="match status" value="1"/>
</dbReference>
<dbReference type="GO" id="GO:0043164">
    <property type="term" value="P:Gram-negative-bacterium-type cell wall biogenesis"/>
    <property type="evidence" value="ECO:0007669"/>
    <property type="project" value="TreeGrafter"/>
</dbReference>
<keyword evidence="1" id="KW-1133">Transmembrane helix</keyword>
<dbReference type="Gene3D" id="3.40.50.620">
    <property type="entry name" value="HUPs"/>
    <property type="match status" value="1"/>
</dbReference>
<dbReference type="InterPro" id="IPR003848">
    <property type="entry name" value="DUF218"/>
</dbReference>
<keyword evidence="4" id="KW-1185">Reference proteome</keyword>
<name>A0A5C4JLR9_9HYPH</name>
<keyword evidence="1" id="KW-0812">Transmembrane</keyword>
<evidence type="ECO:0000313" key="3">
    <source>
        <dbReference type="EMBL" id="TNB46415.1"/>
    </source>
</evidence>
<dbReference type="EMBL" id="VCLB01000010">
    <property type="protein sequence ID" value="TNB46415.1"/>
    <property type="molecule type" value="Genomic_DNA"/>
</dbReference>
<dbReference type="PANTHER" id="PTHR30336">
    <property type="entry name" value="INNER MEMBRANE PROTEIN, PROBABLE PERMEASE"/>
    <property type="match status" value="1"/>
</dbReference>
<feature type="transmembrane region" description="Helical" evidence="1">
    <location>
        <begin position="7"/>
        <end position="32"/>
    </location>
</feature>
<dbReference type="CDD" id="cd06259">
    <property type="entry name" value="YdcF-like"/>
    <property type="match status" value="1"/>
</dbReference>
<dbReference type="PANTHER" id="PTHR30336:SF4">
    <property type="entry name" value="ENVELOPE BIOGENESIS FACTOR ELYC"/>
    <property type="match status" value="1"/>
</dbReference>
<dbReference type="RefSeq" id="WP_138749863.1">
    <property type="nucleotide sequence ID" value="NZ_VCLB01000010.1"/>
</dbReference>
<reference evidence="3 4" key="2">
    <citation type="submission" date="2019-06" db="EMBL/GenBank/DDBJ databases">
        <title>Martelella lutilitoris sp. nov., isolated from a tidal mudflat.</title>
        <authorList>
            <person name="Kim Y.-J."/>
        </authorList>
    </citation>
    <scope>NUCLEOTIDE SEQUENCE [LARGE SCALE GENOMIC DNA]</scope>
    <source>
        <strain evidence="3 4">GH2-6</strain>
    </source>
</reference>
<dbReference type="Proteomes" id="UP000307874">
    <property type="component" value="Unassembled WGS sequence"/>
</dbReference>
<sequence>MFVLSKLFWLIVQPLAFAFLSMLAALACLAFSKTGAAAVFAMLAALTLGVTSFTNLGAVLLADLEARFRRPVLAEPPGCAIVLGGGINTGASARRGTYVFTRAADRYIEALRLARLYPEMVILVTGGDNALTGAKNGEAEPAARFFADHGIAPERLLYEPDARNTAENAANTAKMLKDHAFKGPCLLVTSAYHMPRSAALFEKAGVDTLPWPADYRTDGRPRLSASLDRPMTNAAMLTTALREWAGLVTARLRGHTARLSPRQED</sequence>
<dbReference type="AlphaFoldDB" id="A0A5C4JLR9"/>
<reference evidence="3 4" key="1">
    <citation type="submission" date="2019-05" db="EMBL/GenBank/DDBJ databases">
        <authorList>
            <person name="Lee S.D."/>
        </authorList>
    </citation>
    <scope>NUCLEOTIDE SEQUENCE [LARGE SCALE GENOMIC DNA]</scope>
    <source>
        <strain evidence="3 4">GH2-6</strain>
    </source>
</reference>